<dbReference type="STRING" id="763034.HMPREF9446_00503"/>
<dbReference type="Pfam" id="PF03235">
    <property type="entry name" value="GmrSD_N"/>
    <property type="match status" value="1"/>
</dbReference>
<gene>
    <name evidence="2" type="ORF">HMPREF9446_00503</name>
</gene>
<dbReference type="PANTHER" id="PTHR37292">
    <property type="entry name" value="VNG6097C"/>
    <property type="match status" value="1"/>
</dbReference>
<evidence type="ECO:0000313" key="3">
    <source>
        <dbReference type="Proteomes" id="UP000003416"/>
    </source>
</evidence>
<name>F3PP63_9BACE</name>
<keyword evidence="3" id="KW-1185">Reference proteome</keyword>
<proteinExistence type="predicted"/>
<dbReference type="eggNOG" id="COG1479">
    <property type="taxonomic scope" value="Bacteria"/>
</dbReference>
<dbReference type="PANTHER" id="PTHR37292:SF2">
    <property type="entry name" value="DUF262 DOMAIN-CONTAINING PROTEIN"/>
    <property type="match status" value="1"/>
</dbReference>
<dbReference type="Proteomes" id="UP000003416">
    <property type="component" value="Unassembled WGS sequence"/>
</dbReference>
<protein>
    <recommendedName>
        <fullName evidence="1">GmrSD restriction endonucleases N-terminal domain-containing protein</fullName>
    </recommendedName>
</protein>
<evidence type="ECO:0000313" key="2">
    <source>
        <dbReference type="EMBL" id="EGF59431.1"/>
    </source>
</evidence>
<dbReference type="HOGENOM" id="CLU_021082_2_1_10"/>
<comment type="caution">
    <text evidence="2">The sequence shown here is derived from an EMBL/GenBank/DDBJ whole genome shotgun (WGS) entry which is preliminary data.</text>
</comment>
<dbReference type="EMBL" id="AFBN01000009">
    <property type="protein sequence ID" value="EGF59431.1"/>
    <property type="molecule type" value="Genomic_DNA"/>
</dbReference>
<dbReference type="InterPro" id="IPR004919">
    <property type="entry name" value="GmrSD_N"/>
</dbReference>
<feature type="domain" description="GmrSD restriction endonucleases N-terminal" evidence="1">
    <location>
        <begin position="13"/>
        <end position="215"/>
    </location>
</feature>
<evidence type="ECO:0000259" key="1">
    <source>
        <dbReference type="Pfam" id="PF03235"/>
    </source>
</evidence>
<organism evidence="2 3">
    <name type="scientific">Bacteroides fluxus YIT 12057</name>
    <dbReference type="NCBI Taxonomy" id="763034"/>
    <lineage>
        <taxon>Bacteria</taxon>
        <taxon>Pseudomonadati</taxon>
        <taxon>Bacteroidota</taxon>
        <taxon>Bacteroidia</taxon>
        <taxon>Bacteroidales</taxon>
        <taxon>Bacteroidaceae</taxon>
        <taxon>Bacteroides</taxon>
    </lineage>
</organism>
<reference evidence="2 3" key="1">
    <citation type="submission" date="2011-02" db="EMBL/GenBank/DDBJ databases">
        <authorList>
            <person name="Weinstock G."/>
            <person name="Sodergren E."/>
            <person name="Clifton S."/>
            <person name="Fulton L."/>
            <person name="Fulton B."/>
            <person name="Courtney L."/>
            <person name="Fronick C."/>
            <person name="Harrison M."/>
            <person name="Strong C."/>
            <person name="Farmer C."/>
            <person name="Delahaunty K."/>
            <person name="Markovic C."/>
            <person name="Hall O."/>
            <person name="Minx P."/>
            <person name="Tomlinson C."/>
            <person name="Mitreva M."/>
            <person name="Hou S."/>
            <person name="Chen J."/>
            <person name="Wollam A."/>
            <person name="Pepin K.H."/>
            <person name="Johnson M."/>
            <person name="Bhonagiri V."/>
            <person name="Zhang X."/>
            <person name="Suruliraj S."/>
            <person name="Warren W."/>
            <person name="Chinwalla A."/>
            <person name="Mardis E.R."/>
            <person name="Wilson R.K."/>
        </authorList>
    </citation>
    <scope>NUCLEOTIDE SEQUENCE [LARGE SCALE GENOMIC DNA]</scope>
    <source>
        <strain evidence="2 3">YIT 12057</strain>
    </source>
</reference>
<sequence>MMNIKADRDYMTTILDRIKNGRIMIPKFQRDFVWNTGQMLDLLDSILKGFPIGSLILWTPEQERFMTIDNIEGVKVDVPITAGKLEDVCYILDGRQRVTVLLGSLFEEGDFSKDFFVNLDDMRPFRQPNFKRERFNNLAFSEAFDTYSLVGYLERLRGSSLPETVKQKYADRAKYVNRILQSYELGYINVKGGTIDEAVEIFSRLNSKATVISKDYMIQALAYNTDSDFLFGQAITNIKNGLAEYNFADISRDLIFKCVFNHTDKIFIDGKIQDILAIKEQLPQTMREVNKNIRKAVEFLYMECGVIDSKILPYSYHLVILADFFRIVSHPTREQLHELKRWFFYTTYVNYFTNTSLARIRNDIYRFRRFADGSETLPLDNYDAVVVTPFPEKYSLRSVRVCSLVAVAMLAIRVDKDFSSVFETITVPVEGLENRNCSNTIVCSSKTDALKLSQLFKGTTEWSSEYEKYCLSEEMMKAYFNQEFSVFISKRNEALQAMETAFLTIIDLV</sequence>
<dbReference type="AlphaFoldDB" id="F3PP63"/>
<accession>F3PP63</accession>
<dbReference type="RefSeq" id="WP_009123763.1">
    <property type="nucleotide sequence ID" value="NZ_GL882610.1"/>
</dbReference>
<dbReference type="GeneID" id="86048298"/>